<sequence>MINQELKKYIETTILPKYQTLDLAHSGNHVYDVIEISLEIARDYDLNLDMVYTIAAFHDVGLVVEREKHHIIGGEMLFHDAFINKYFNNEQIIIMKEAVEDHRASSKHPPRSIYGKIIAEADRSDSMDTIIERTILFRYKENESFEAMYPDIYNHIVEKYGEHGYLQVWLETKRTKKMLEDIRKLLLDPKEFKSYVKRKYDLIYKNK</sequence>
<gene>
    <name evidence="2" type="ORF">Aocu_01860</name>
</gene>
<dbReference type="STRING" id="35623.Aocu_01860"/>
<dbReference type="AlphaFoldDB" id="A0A061AA48"/>
<dbReference type="InterPro" id="IPR003607">
    <property type="entry name" value="HD/PDEase_dom"/>
</dbReference>
<dbReference type="SMART" id="SM00471">
    <property type="entry name" value="HDc"/>
    <property type="match status" value="1"/>
</dbReference>
<name>A0A061AA48_9MOLU</name>
<dbReference type="PATRIC" id="fig|35623.3.peg.185"/>
<dbReference type="EMBL" id="LK028559">
    <property type="protein sequence ID" value="CDR30259.1"/>
    <property type="molecule type" value="Genomic_DNA"/>
</dbReference>
<dbReference type="KEGG" id="aoc:Aocu_01860"/>
<dbReference type="Proteomes" id="UP000032434">
    <property type="component" value="Chromosome 1"/>
</dbReference>
<proteinExistence type="predicted"/>
<dbReference type="Pfam" id="PF01966">
    <property type="entry name" value="HD"/>
    <property type="match status" value="1"/>
</dbReference>
<dbReference type="CDD" id="cd00077">
    <property type="entry name" value="HDc"/>
    <property type="match status" value="1"/>
</dbReference>
<dbReference type="HOGENOM" id="CLU_1302865_0_0_14"/>
<dbReference type="InParanoid" id="A0A061AA48"/>
<feature type="domain" description="HD/PDEase" evidence="1">
    <location>
        <begin position="22"/>
        <end position="136"/>
    </location>
</feature>
<dbReference type="InterPro" id="IPR006674">
    <property type="entry name" value="HD_domain"/>
</dbReference>
<dbReference type="SUPFAM" id="SSF109604">
    <property type="entry name" value="HD-domain/PDEase-like"/>
    <property type="match status" value="1"/>
</dbReference>
<protein>
    <submittedName>
        <fullName evidence="2">HD/PDEase domain containing protein</fullName>
    </submittedName>
</protein>
<evidence type="ECO:0000259" key="1">
    <source>
        <dbReference type="SMART" id="SM00471"/>
    </source>
</evidence>
<keyword evidence="3" id="KW-1185">Reference proteome</keyword>
<evidence type="ECO:0000313" key="2">
    <source>
        <dbReference type="EMBL" id="CDR30259.1"/>
    </source>
</evidence>
<organism evidence="2 3">
    <name type="scientific">Acholeplasma oculi</name>
    <dbReference type="NCBI Taxonomy" id="35623"/>
    <lineage>
        <taxon>Bacteria</taxon>
        <taxon>Bacillati</taxon>
        <taxon>Mycoplasmatota</taxon>
        <taxon>Mollicutes</taxon>
        <taxon>Acholeplasmatales</taxon>
        <taxon>Acholeplasmataceae</taxon>
        <taxon>Acholeplasma</taxon>
    </lineage>
</organism>
<evidence type="ECO:0000313" key="3">
    <source>
        <dbReference type="Proteomes" id="UP000032434"/>
    </source>
</evidence>
<accession>A0A061AA48</accession>
<dbReference type="RefSeq" id="WP_052669879.1">
    <property type="nucleotide sequence ID" value="NZ_FUZK01000002.1"/>
</dbReference>
<dbReference type="Gene3D" id="1.10.3210.10">
    <property type="entry name" value="Hypothetical protein af1432"/>
    <property type="match status" value="1"/>
</dbReference>
<reference evidence="3" key="1">
    <citation type="submission" date="2014-05" db="EMBL/GenBank/DDBJ databases">
        <authorList>
            <person name="Kube M."/>
        </authorList>
    </citation>
    <scope>NUCLEOTIDE SEQUENCE [LARGE SCALE GENOMIC DNA]</scope>
</reference>
<dbReference type="OrthoDB" id="384706at2"/>